<sequence>MEVVDEMASETFAEPVPVGPLESKKKKKKRKSSKSSKADHSAKNPAEERQKNYSKEKWRRSAEKWQNISAERREGLERSNIIHTMVPEAAKRALEGRVVSLPKQPRSDISGGPREMPRVSELVFSDKCKDVSRAGVAYAACMNLMVSDYCFLNVRLLF</sequence>
<dbReference type="Proteomes" id="UP000712281">
    <property type="component" value="Unassembled WGS sequence"/>
</dbReference>
<name>A0A8S9HH27_BRACR</name>
<accession>A0A8S9HH27</accession>
<feature type="compositionally biased region" description="Basic residues" evidence="1">
    <location>
        <begin position="24"/>
        <end position="34"/>
    </location>
</feature>
<reference evidence="2" key="1">
    <citation type="submission" date="2019-12" db="EMBL/GenBank/DDBJ databases">
        <title>Genome sequencing and annotation of Brassica cretica.</title>
        <authorList>
            <person name="Studholme D.J."/>
            <person name="Sarris P.F."/>
        </authorList>
    </citation>
    <scope>NUCLEOTIDE SEQUENCE</scope>
    <source>
        <strain evidence="2">PFS-001/15</strain>
        <tissue evidence="2">Leaf</tissue>
    </source>
</reference>
<evidence type="ECO:0000256" key="1">
    <source>
        <dbReference type="SAM" id="MobiDB-lite"/>
    </source>
</evidence>
<proteinExistence type="predicted"/>
<dbReference type="AlphaFoldDB" id="A0A8S9HH27"/>
<comment type="caution">
    <text evidence="2">The sequence shown here is derived from an EMBL/GenBank/DDBJ whole genome shotgun (WGS) entry which is preliminary data.</text>
</comment>
<organism evidence="2 3">
    <name type="scientific">Brassica cretica</name>
    <name type="common">Mustard</name>
    <dbReference type="NCBI Taxonomy" id="69181"/>
    <lineage>
        <taxon>Eukaryota</taxon>
        <taxon>Viridiplantae</taxon>
        <taxon>Streptophyta</taxon>
        <taxon>Embryophyta</taxon>
        <taxon>Tracheophyta</taxon>
        <taxon>Spermatophyta</taxon>
        <taxon>Magnoliopsida</taxon>
        <taxon>eudicotyledons</taxon>
        <taxon>Gunneridae</taxon>
        <taxon>Pentapetalae</taxon>
        <taxon>rosids</taxon>
        <taxon>malvids</taxon>
        <taxon>Brassicales</taxon>
        <taxon>Brassicaceae</taxon>
        <taxon>Brassiceae</taxon>
        <taxon>Brassica</taxon>
    </lineage>
</organism>
<evidence type="ECO:0000313" key="2">
    <source>
        <dbReference type="EMBL" id="KAF2557329.1"/>
    </source>
</evidence>
<feature type="compositionally biased region" description="Basic and acidic residues" evidence="1">
    <location>
        <begin position="36"/>
        <end position="63"/>
    </location>
</feature>
<evidence type="ECO:0000313" key="3">
    <source>
        <dbReference type="Proteomes" id="UP000712281"/>
    </source>
</evidence>
<gene>
    <name evidence="2" type="ORF">F2Q68_00015962</name>
</gene>
<feature type="region of interest" description="Disordered" evidence="1">
    <location>
        <begin position="1"/>
        <end position="64"/>
    </location>
</feature>
<protein>
    <submittedName>
        <fullName evidence="2">Uncharacterized protein</fullName>
    </submittedName>
</protein>
<dbReference type="EMBL" id="QGKW02001940">
    <property type="protein sequence ID" value="KAF2557329.1"/>
    <property type="molecule type" value="Genomic_DNA"/>
</dbReference>